<comment type="cofactor">
    <cofactor evidence="12">
        <name>Mn(2+)</name>
        <dbReference type="ChEBI" id="CHEBI:29035"/>
    </cofactor>
    <cofactor evidence="12">
        <name>Fe(2+)</name>
        <dbReference type="ChEBI" id="CHEBI:29033"/>
    </cofactor>
    <text evidence="12">Binds 1 Mn(2+) or Fe(2+) ion per subunit.</text>
</comment>
<dbReference type="GeneID" id="61261762"/>
<evidence type="ECO:0000256" key="4">
    <source>
        <dbReference type="ARBA" id="ARBA00022490"/>
    </source>
</evidence>
<keyword evidence="5" id="KW-0678">Repressor</keyword>
<feature type="binding site" evidence="12">
    <location>
        <position position="117"/>
    </location>
    <ligand>
        <name>Fe cation</name>
        <dbReference type="ChEBI" id="CHEBI:24875"/>
    </ligand>
</feature>
<evidence type="ECO:0000313" key="15">
    <source>
        <dbReference type="Proteomes" id="UP000594975"/>
    </source>
</evidence>
<keyword evidence="4" id="KW-0963">Cytoplasm</keyword>
<keyword evidence="9" id="KW-0238">DNA-binding</keyword>
<keyword evidence="8" id="KW-0805">Transcription regulation</keyword>
<evidence type="ECO:0000256" key="1">
    <source>
        <dbReference type="ARBA" id="ARBA00004496"/>
    </source>
</evidence>
<comment type="similarity">
    <text evidence="2">Belongs to the Fur family.</text>
</comment>
<keyword evidence="12" id="KW-0408">Iron</keyword>
<feature type="binding site" evidence="12">
    <location>
        <position position="96"/>
    </location>
    <ligand>
        <name>Fe cation</name>
        <dbReference type="ChEBI" id="CHEBI:24875"/>
    </ligand>
</feature>
<evidence type="ECO:0000256" key="3">
    <source>
        <dbReference type="ARBA" id="ARBA00011738"/>
    </source>
</evidence>
<sequence>MSTAQRGGTATDREHRGQGQPVRATPQRRAVTSSLAELDGFHSAQDLHRLITESGKKVSLATVYRILQSLEEAGEVDVLPGEGGQALYRQCAAEEHHHHLRCRSCGRAEDIGADVVEAWAEQIAGRYGYTDIRHVVEVSGICAQCAAAQRH</sequence>
<dbReference type="PANTHER" id="PTHR33202:SF2">
    <property type="entry name" value="FERRIC UPTAKE REGULATION PROTEIN"/>
    <property type="match status" value="1"/>
</dbReference>
<dbReference type="GO" id="GO:0008270">
    <property type="term" value="F:zinc ion binding"/>
    <property type="evidence" value="ECO:0007669"/>
    <property type="project" value="TreeGrafter"/>
</dbReference>
<dbReference type="InterPro" id="IPR036390">
    <property type="entry name" value="WH_DNA-bd_sf"/>
</dbReference>
<dbReference type="InterPro" id="IPR036388">
    <property type="entry name" value="WH-like_DNA-bd_sf"/>
</dbReference>
<feature type="binding site" evidence="11">
    <location>
        <position position="105"/>
    </location>
    <ligand>
        <name>Zn(2+)</name>
        <dbReference type="ChEBI" id="CHEBI:29105"/>
    </ligand>
</feature>
<dbReference type="RefSeq" id="WP_165590118.1">
    <property type="nucleotide sequence ID" value="NZ_CP065738.1"/>
</dbReference>
<dbReference type="CDD" id="cd07153">
    <property type="entry name" value="Fur_like"/>
    <property type="match status" value="1"/>
</dbReference>
<protein>
    <submittedName>
        <fullName evidence="14">Transcriptional repressor</fullName>
    </submittedName>
</protein>
<evidence type="ECO:0000313" key="14">
    <source>
        <dbReference type="EMBL" id="QPT53679.1"/>
    </source>
</evidence>
<dbReference type="KEGG" id="rkr:I6G21_00170"/>
<reference evidence="14 15" key="1">
    <citation type="submission" date="2020-12" db="EMBL/GenBank/DDBJ databases">
        <title>FDA dAtabase for Regulatory Grade micrObial Sequences (FDA-ARGOS): Supporting development and validation of Infectious Disease Dx tests.</title>
        <authorList>
            <person name="Sproer C."/>
            <person name="Gronow S."/>
            <person name="Severitt S."/>
            <person name="Schroder I."/>
            <person name="Tallon L."/>
            <person name="Sadzewicz L."/>
            <person name="Zhao X."/>
            <person name="Boylan J."/>
            <person name="Ott S."/>
            <person name="Bowen H."/>
            <person name="Vavikolanu K."/>
            <person name="Mehta A."/>
            <person name="Aluvathingal J."/>
            <person name="Nadendla S."/>
            <person name="Lowell S."/>
            <person name="Myers T."/>
            <person name="Yan Y."/>
            <person name="Sichtig H."/>
        </authorList>
    </citation>
    <scope>NUCLEOTIDE SEQUENCE [LARGE SCALE GENOMIC DNA]</scope>
    <source>
        <strain evidence="14 15">FDAARGOS_864</strain>
    </source>
</reference>
<dbReference type="GO" id="GO:0045892">
    <property type="term" value="P:negative regulation of DNA-templated transcription"/>
    <property type="evidence" value="ECO:0007669"/>
    <property type="project" value="TreeGrafter"/>
</dbReference>
<dbReference type="Pfam" id="PF01475">
    <property type="entry name" value="FUR"/>
    <property type="match status" value="1"/>
</dbReference>
<dbReference type="SUPFAM" id="SSF46785">
    <property type="entry name" value="Winged helix' DNA-binding domain"/>
    <property type="match status" value="1"/>
</dbReference>
<proteinExistence type="inferred from homology"/>
<dbReference type="GO" id="GO:0000976">
    <property type="term" value="F:transcription cis-regulatory region binding"/>
    <property type="evidence" value="ECO:0007669"/>
    <property type="project" value="TreeGrafter"/>
</dbReference>
<feature type="binding site" evidence="11">
    <location>
        <position position="102"/>
    </location>
    <ligand>
        <name>Zn(2+)</name>
        <dbReference type="ChEBI" id="CHEBI:29105"/>
    </ligand>
</feature>
<feature type="binding site" evidence="12">
    <location>
        <position position="134"/>
    </location>
    <ligand>
        <name>Fe cation</name>
        <dbReference type="ChEBI" id="CHEBI:24875"/>
    </ligand>
</feature>
<dbReference type="InterPro" id="IPR002481">
    <property type="entry name" value="FUR"/>
</dbReference>
<evidence type="ECO:0000256" key="10">
    <source>
        <dbReference type="ARBA" id="ARBA00023163"/>
    </source>
</evidence>
<keyword evidence="6 11" id="KW-0479">Metal-binding</keyword>
<accession>A0A7T3CHU2</accession>
<name>A0A7T3CHU2_9MICC</name>
<evidence type="ECO:0000256" key="13">
    <source>
        <dbReference type="SAM" id="MobiDB-lite"/>
    </source>
</evidence>
<dbReference type="GO" id="GO:1900376">
    <property type="term" value="P:regulation of secondary metabolite biosynthetic process"/>
    <property type="evidence" value="ECO:0007669"/>
    <property type="project" value="TreeGrafter"/>
</dbReference>
<comment type="cofactor">
    <cofactor evidence="11">
        <name>Zn(2+)</name>
        <dbReference type="ChEBI" id="CHEBI:29105"/>
    </cofactor>
    <text evidence="11">Binds 1 zinc ion per subunit.</text>
</comment>
<feature type="binding site" evidence="11">
    <location>
        <position position="145"/>
    </location>
    <ligand>
        <name>Zn(2+)</name>
        <dbReference type="ChEBI" id="CHEBI:29105"/>
    </ligand>
</feature>
<evidence type="ECO:0000256" key="7">
    <source>
        <dbReference type="ARBA" id="ARBA00022833"/>
    </source>
</evidence>
<dbReference type="AlphaFoldDB" id="A0A7T3CHU2"/>
<dbReference type="Gene3D" id="3.30.1490.190">
    <property type="match status" value="1"/>
</dbReference>
<dbReference type="GO" id="GO:0005829">
    <property type="term" value="C:cytosol"/>
    <property type="evidence" value="ECO:0007669"/>
    <property type="project" value="TreeGrafter"/>
</dbReference>
<dbReference type="GO" id="GO:0003700">
    <property type="term" value="F:DNA-binding transcription factor activity"/>
    <property type="evidence" value="ECO:0007669"/>
    <property type="project" value="InterPro"/>
</dbReference>
<evidence type="ECO:0000256" key="11">
    <source>
        <dbReference type="PIRSR" id="PIRSR602481-1"/>
    </source>
</evidence>
<organism evidence="14 15">
    <name type="scientific">Rothia kristinae</name>
    <dbReference type="NCBI Taxonomy" id="37923"/>
    <lineage>
        <taxon>Bacteria</taxon>
        <taxon>Bacillati</taxon>
        <taxon>Actinomycetota</taxon>
        <taxon>Actinomycetes</taxon>
        <taxon>Micrococcales</taxon>
        <taxon>Micrococcaceae</taxon>
        <taxon>Rothia</taxon>
    </lineage>
</organism>
<evidence type="ECO:0000256" key="9">
    <source>
        <dbReference type="ARBA" id="ARBA00023125"/>
    </source>
</evidence>
<feature type="region of interest" description="Disordered" evidence="13">
    <location>
        <begin position="1"/>
        <end position="31"/>
    </location>
</feature>
<comment type="subcellular location">
    <subcellularLocation>
        <location evidence="1">Cytoplasm</location>
    </subcellularLocation>
</comment>
<evidence type="ECO:0000256" key="12">
    <source>
        <dbReference type="PIRSR" id="PIRSR602481-2"/>
    </source>
</evidence>
<gene>
    <name evidence="14" type="ORF">I6G21_00170</name>
</gene>
<comment type="subunit">
    <text evidence="3">Homodimer.</text>
</comment>
<dbReference type="Gene3D" id="1.10.10.10">
    <property type="entry name" value="Winged helix-like DNA-binding domain superfamily/Winged helix DNA-binding domain"/>
    <property type="match status" value="1"/>
</dbReference>
<evidence type="ECO:0000256" key="6">
    <source>
        <dbReference type="ARBA" id="ARBA00022723"/>
    </source>
</evidence>
<evidence type="ECO:0000256" key="5">
    <source>
        <dbReference type="ARBA" id="ARBA00022491"/>
    </source>
</evidence>
<dbReference type="EMBL" id="CP065738">
    <property type="protein sequence ID" value="QPT53679.1"/>
    <property type="molecule type" value="Genomic_DNA"/>
</dbReference>
<keyword evidence="10" id="KW-0804">Transcription</keyword>
<evidence type="ECO:0000256" key="2">
    <source>
        <dbReference type="ARBA" id="ARBA00007957"/>
    </source>
</evidence>
<dbReference type="InterPro" id="IPR043135">
    <property type="entry name" value="Fur_C"/>
</dbReference>
<evidence type="ECO:0000256" key="8">
    <source>
        <dbReference type="ARBA" id="ARBA00023015"/>
    </source>
</evidence>
<dbReference type="PANTHER" id="PTHR33202">
    <property type="entry name" value="ZINC UPTAKE REGULATION PROTEIN"/>
    <property type="match status" value="1"/>
</dbReference>
<keyword evidence="7 11" id="KW-0862">Zinc</keyword>
<feature type="binding site" evidence="11">
    <location>
        <position position="142"/>
    </location>
    <ligand>
        <name>Zn(2+)</name>
        <dbReference type="ChEBI" id="CHEBI:29105"/>
    </ligand>
</feature>
<dbReference type="Proteomes" id="UP000594975">
    <property type="component" value="Chromosome"/>
</dbReference>